<keyword evidence="1" id="KW-0812">Transmembrane</keyword>
<keyword evidence="1" id="KW-0472">Membrane</keyword>
<gene>
    <name evidence="2" type="ORF">GCM10011520_25600</name>
</gene>
<organism evidence="2 3">
    <name type="scientific">Shewanella carassii</name>
    <dbReference type="NCBI Taxonomy" id="1987584"/>
    <lineage>
        <taxon>Bacteria</taxon>
        <taxon>Pseudomonadati</taxon>
        <taxon>Pseudomonadota</taxon>
        <taxon>Gammaproteobacteria</taxon>
        <taxon>Alteromonadales</taxon>
        <taxon>Shewanellaceae</taxon>
        <taxon>Shewanella</taxon>
    </lineage>
</organism>
<dbReference type="PANTHER" id="PTHR45011">
    <property type="entry name" value="DAP3-BINDING CELL DEATH ENHANCER 1"/>
    <property type="match status" value="1"/>
</dbReference>
<protein>
    <recommendedName>
        <fullName evidence="4">Sel1 repeat family protein</fullName>
    </recommendedName>
</protein>
<dbReference type="Gene3D" id="1.25.40.10">
    <property type="entry name" value="Tetratricopeptide repeat domain"/>
    <property type="match status" value="1"/>
</dbReference>
<dbReference type="SUPFAM" id="SSF81901">
    <property type="entry name" value="HCP-like"/>
    <property type="match status" value="1"/>
</dbReference>
<dbReference type="SMART" id="SM00671">
    <property type="entry name" value="SEL1"/>
    <property type="match status" value="3"/>
</dbReference>
<dbReference type="InterPro" id="IPR011990">
    <property type="entry name" value="TPR-like_helical_dom_sf"/>
</dbReference>
<evidence type="ECO:0000313" key="3">
    <source>
        <dbReference type="Proteomes" id="UP000606498"/>
    </source>
</evidence>
<keyword evidence="3" id="KW-1185">Reference proteome</keyword>
<evidence type="ECO:0000313" key="2">
    <source>
        <dbReference type="EMBL" id="GGE84045.1"/>
    </source>
</evidence>
<evidence type="ECO:0000256" key="1">
    <source>
        <dbReference type="SAM" id="Phobius"/>
    </source>
</evidence>
<sequence length="318" mass="35261">MDQELGPILCIVVLLALTLGVMWLVETRRKPTLMQGWLDKQGSERLFTYWDAPSAAIYAEGEPRHYRRLLEAWQGLTPLEAWFQHNLSRIGVTPVGATLGSAKRWCLRTWQKQQDPAAAYYLGMMQLMGLGGKPEYRSALELFTAAEQGGIANAITARGLMLLREPANGEDWPIDLPEQQRFAEAVACFRQGLEHGDKLAALNLGYCLEHGIGIAADTEAAIDSYLMAARQGEPAAQYRLSMLFAARGDLAEAYVWARVASQCSESDIAVARSRNIEAMLKQSQRHQARQKAALFTLEIVAPRMQALAKNMNLLKGLG</sequence>
<dbReference type="Proteomes" id="UP000606498">
    <property type="component" value="Unassembled WGS sequence"/>
</dbReference>
<dbReference type="InterPro" id="IPR052748">
    <property type="entry name" value="ISR_Activator"/>
</dbReference>
<dbReference type="EMBL" id="BMKO01000006">
    <property type="protein sequence ID" value="GGE84045.1"/>
    <property type="molecule type" value="Genomic_DNA"/>
</dbReference>
<name>A0ABQ1T525_9GAMM</name>
<accession>A0ABQ1T525</accession>
<dbReference type="RefSeq" id="WP_100144713.1">
    <property type="nucleotide sequence ID" value="NZ_BMKO01000006.1"/>
</dbReference>
<dbReference type="PANTHER" id="PTHR45011:SF1">
    <property type="entry name" value="DAP3-BINDING CELL DEATH ENHANCER 1"/>
    <property type="match status" value="1"/>
</dbReference>
<dbReference type="Pfam" id="PF08238">
    <property type="entry name" value="Sel1"/>
    <property type="match status" value="3"/>
</dbReference>
<evidence type="ECO:0008006" key="4">
    <source>
        <dbReference type="Google" id="ProtNLM"/>
    </source>
</evidence>
<keyword evidence="1" id="KW-1133">Transmembrane helix</keyword>
<reference evidence="3" key="1">
    <citation type="journal article" date="2019" name="Int. J. Syst. Evol. Microbiol.">
        <title>The Global Catalogue of Microorganisms (GCM) 10K type strain sequencing project: providing services to taxonomists for standard genome sequencing and annotation.</title>
        <authorList>
            <consortium name="The Broad Institute Genomics Platform"/>
            <consortium name="The Broad Institute Genome Sequencing Center for Infectious Disease"/>
            <person name="Wu L."/>
            <person name="Ma J."/>
        </authorList>
    </citation>
    <scope>NUCLEOTIDE SEQUENCE [LARGE SCALE GENOMIC DNA]</scope>
    <source>
        <strain evidence="3">CGMCC 1.16033</strain>
    </source>
</reference>
<feature type="transmembrane region" description="Helical" evidence="1">
    <location>
        <begin position="6"/>
        <end position="25"/>
    </location>
</feature>
<dbReference type="InterPro" id="IPR006597">
    <property type="entry name" value="Sel1-like"/>
</dbReference>
<proteinExistence type="predicted"/>
<comment type="caution">
    <text evidence="2">The sequence shown here is derived from an EMBL/GenBank/DDBJ whole genome shotgun (WGS) entry which is preliminary data.</text>
</comment>